<feature type="domain" description="C2H2-type" evidence="2">
    <location>
        <begin position="126"/>
        <end position="146"/>
    </location>
</feature>
<name>A0A2T2MZC4_CORCC</name>
<dbReference type="EMBL" id="KZ678274">
    <property type="protein sequence ID" value="PSN58585.1"/>
    <property type="molecule type" value="Genomic_DNA"/>
</dbReference>
<feature type="region of interest" description="Disordered" evidence="1">
    <location>
        <begin position="195"/>
        <end position="214"/>
    </location>
</feature>
<protein>
    <recommendedName>
        <fullName evidence="2">C2H2-type domain-containing protein</fullName>
    </recommendedName>
</protein>
<keyword evidence="4" id="KW-1185">Reference proteome</keyword>
<dbReference type="PROSITE" id="PS00028">
    <property type="entry name" value="ZINC_FINGER_C2H2_1"/>
    <property type="match status" value="1"/>
</dbReference>
<evidence type="ECO:0000313" key="4">
    <source>
        <dbReference type="Proteomes" id="UP000240883"/>
    </source>
</evidence>
<proteinExistence type="predicted"/>
<dbReference type="InterPro" id="IPR013087">
    <property type="entry name" value="Znf_C2H2_type"/>
</dbReference>
<evidence type="ECO:0000256" key="1">
    <source>
        <dbReference type="SAM" id="MobiDB-lite"/>
    </source>
</evidence>
<gene>
    <name evidence="3" type="ORF">BS50DRAFT_650269</name>
</gene>
<reference evidence="3 4" key="1">
    <citation type="journal article" date="2018" name="Front. Microbiol.">
        <title>Genome-Wide Analysis of Corynespora cassiicola Leaf Fall Disease Putative Effectors.</title>
        <authorList>
            <person name="Lopez D."/>
            <person name="Ribeiro S."/>
            <person name="Label P."/>
            <person name="Fumanal B."/>
            <person name="Venisse J.S."/>
            <person name="Kohler A."/>
            <person name="de Oliveira R.R."/>
            <person name="Labutti K."/>
            <person name="Lipzen A."/>
            <person name="Lail K."/>
            <person name="Bauer D."/>
            <person name="Ohm R.A."/>
            <person name="Barry K.W."/>
            <person name="Spatafora J."/>
            <person name="Grigoriev I.V."/>
            <person name="Martin F.M."/>
            <person name="Pujade-Renaud V."/>
        </authorList>
    </citation>
    <scope>NUCLEOTIDE SEQUENCE [LARGE SCALE GENOMIC DNA]</scope>
    <source>
        <strain evidence="3 4">Philippines</strain>
    </source>
</reference>
<feature type="region of interest" description="Disordered" evidence="1">
    <location>
        <begin position="163"/>
        <end position="186"/>
    </location>
</feature>
<evidence type="ECO:0000313" key="3">
    <source>
        <dbReference type="EMBL" id="PSN58585.1"/>
    </source>
</evidence>
<accession>A0A2T2MZC4</accession>
<organism evidence="3 4">
    <name type="scientific">Corynespora cassiicola Philippines</name>
    <dbReference type="NCBI Taxonomy" id="1448308"/>
    <lineage>
        <taxon>Eukaryota</taxon>
        <taxon>Fungi</taxon>
        <taxon>Dikarya</taxon>
        <taxon>Ascomycota</taxon>
        <taxon>Pezizomycotina</taxon>
        <taxon>Dothideomycetes</taxon>
        <taxon>Pleosporomycetidae</taxon>
        <taxon>Pleosporales</taxon>
        <taxon>Corynesporascaceae</taxon>
        <taxon>Corynespora</taxon>
    </lineage>
</organism>
<dbReference type="Proteomes" id="UP000240883">
    <property type="component" value="Unassembled WGS sequence"/>
</dbReference>
<dbReference type="AlphaFoldDB" id="A0A2T2MZC4"/>
<evidence type="ECO:0000259" key="2">
    <source>
        <dbReference type="PROSITE" id="PS00028"/>
    </source>
</evidence>
<sequence length="343" mass="38869">MTAQQQNPVPAYYRTLNTLHAGQAQHEPGRRQDESARENAGYRLAPSTTTYQNFANSLTTFAYRPSLFITPNDSKNLLQHVHSRQYHASNETEIAIQPNVNSENRSRISTVNRSNLPSSSTWQHFCSTCRQWFPSEEQLILHNVYHKLKWLCENSSNQPLEASDVTFEEPARPATQSTKGSPSFDLMTKKRRNSLDSSPIYGKKRKTVEKDDRGANSKAVDYDIQVVQEFSEHKEALVRNQEKAVRKGLVYTVEKATRMHIVGCLTGGSRMVCVHVVYPSITSKDLEAYDCLPICLVRKEDKILAALVLTSPMDCARLAMTTKLVDFGDLDEAYRPFIASYDI</sequence>